<feature type="compositionally biased region" description="Basic and acidic residues" evidence="4">
    <location>
        <begin position="631"/>
        <end position="643"/>
    </location>
</feature>
<proteinExistence type="inferred from homology"/>
<evidence type="ECO:0000256" key="3">
    <source>
        <dbReference type="RuleBase" id="RU003833"/>
    </source>
</evidence>
<evidence type="ECO:0000256" key="5">
    <source>
        <dbReference type="SAM" id="Phobius"/>
    </source>
</evidence>
<name>A0ABR0JYX1_9EURO</name>
<reference evidence="6 7" key="1">
    <citation type="submission" date="2023-08" db="EMBL/GenBank/DDBJ databases">
        <title>Black Yeasts Isolated from many extreme environments.</title>
        <authorList>
            <person name="Coleine C."/>
            <person name="Stajich J.E."/>
            <person name="Selbmann L."/>
        </authorList>
    </citation>
    <scope>NUCLEOTIDE SEQUENCE [LARGE SCALE GENOMIC DNA]</scope>
    <source>
        <strain evidence="6 7">CCFEE 5885</strain>
    </source>
</reference>
<dbReference type="CDD" id="cd24039">
    <property type="entry name" value="ASKHA_NBD_YND1-like"/>
    <property type="match status" value="1"/>
</dbReference>
<evidence type="ECO:0000313" key="6">
    <source>
        <dbReference type="EMBL" id="KAK5079955.1"/>
    </source>
</evidence>
<keyword evidence="5" id="KW-0472">Membrane</keyword>
<comment type="caution">
    <text evidence="6">The sequence shown here is derived from an EMBL/GenBank/DDBJ whole genome shotgun (WGS) entry which is preliminary data.</text>
</comment>
<dbReference type="PANTHER" id="PTHR11782:SF121">
    <property type="entry name" value="NUCLEOSIDE-DIPHOSPHATASE MIG-23"/>
    <property type="match status" value="1"/>
</dbReference>
<keyword evidence="5" id="KW-0812">Transmembrane</keyword>
<evidence type="ECO:0000256" key="1">
    <source>
        <dbReference type="ARBA" id="ARBA00009283"/>
    </source>
</evidence>
<organism evidence="6 7">
    <name type="scientific">Lithohypha guttulata</name>
    <dbReference type="NCBI Taxonomy" id="1690604"/>
    <lineage>
        <taxon>Eukaryota</taxon>
        <taxon>Fungi</taxon>
        <taxon>Dikarya</taxon>
        <taxon>Ascomycota</taxon>
        <taxon>Pezizomycotina</taxon>
        <taxon>Eurotiomycetes</taxon>
        <taxon>Chaetothyriomycetidae</taxon>
        <taxon>Chaetothyriales</taxon>
        <taxon>Trichomeriaceae</taxon>
        <taxon>Lithohypha</taxon>
    </lineage>
</organism>
<protein>
    <submittedName>
        <fullName evidence="6">Golgi apyrase</fullName>
        <ecNumber evidence="6">3.6.1.5</ecNumber>
    </submittedName>
</protein>
<keyword evidence="7" id="KW-1185">Reference proteome</keyword>
<dbReference type="PROSITE" id="PS01238">
    <property type="entry name" value="GDA1_CD39_NTPASE"/>
    <property type="match status" value="1"/>
</dbReference>
<dbReference type="EC" id="3.6.1.5" evidence="6"/>
<dbReference type="Proteomes" id="UP001345013">
    <property type="component" value="Unassembled WGS sequence"/>
</dbReference>
<dbReference type="EMBL" id="JAVRRG010000163">
    <property type="protein sequence ID" value="KAK5079955.1"/>
    <property type="molecule type" value="Genomic_DNA"/>
</dbReference>
<accession>A0ABR0JYX1</accession>
<dbReference type="GO" id="GO:0004050">
    <property type="term" value="F:apyrase activity"/>
    <property type="evidence" value="ECO:0007669"/>
    <property type="project" value="UniProtKB-EC"/>
</dbReference>
<dbReference type="PANTHER" id="PTHR11782">
    <property type="entry name" value="ADENOSINE/GUANOSINE DIPHOSPHATASE"/>
    <property type="match status" value="1"/>
</dbReference>
<feature type="region of interest" description="Disordered" evidence="4">
    <location>
        <begin position="631"/>
        <end position="725"/>
    </location>
</feature>
<evidence type="ECO:0000256" key="2">
    <source>
        <dbReference type="ARBA" id="ARBA00022801"/>
    </source>
</evidence>
<dbReference type="Gene3D" id="3.30.420.150">
    <property type="entry name" value="Exopolyphosphatase. Domain 2"/>
    <property type="match status" value="1"/>
</dbReference>
<feature type="compositionally biased region" description="Polar residues" evidence="4">
    <location>
        <begin position="715"/>
        <end position="725"/>
    </location>
</feature>
<evidence type="ECO:0000313" key="7">
    <source>
        <dbReference type="Proteomes" id="UP001345013"/>
    </source>
</evidence>
<feature type="transmembrane region" description="Helical" evidence="5">
    <location>
        <begin position="574"/>
        <end position="591"/>
    </location>
</feature>
<feature type="compositionally biased region" description="Basic and acidic residues" evidence="4">
    <location>
        <begin position="690"/>
        <end position="706"/>
    </location>
</feature>
<keyword evidence="5" id="KW-1133">Transmembrane helix</keyword>
<dbReference type="Pfam" id="PF01150">
    <property type="entry name" value="GDA1_CD39"/>
    <property type="match status" value="1"/>
</dbReference>
<comment type="similarity">
    <text evidence="1 3">Belongs to the GDA1/CD39 NTPase family.</text>
</comment>
<dbReference type="InterPro" id="IPR000407">
    <property type="entry name" value="GDA1_CD39_NTPase"/>
</dbReference>
<dbReference type="Gene3D" id="3.30.420.40">
    <property type="match status" value="1"/>
</dbReference>
<gene>
    <name evidence="6" type="primary">YND1</name>
    <name evidence="6" type="ORF">LTR24_008804</name>
</gene>
<keyword evidence="2 3" id="KW-0378">Hydrolase</keyword>
<evidence type="ECO:0000256" key="4">
    <source>
        <dbReference type="SAM" id="MobiDB-lite"/>
    </source>
</evidence>
<sequence>MATTTNASHEPITWSAPLAKSLVISAPVSCDHSIGRAGPSNRKTIIMGKADKYNYGVVLDAGSSGTRVYVYRWLKNGLAREHNSLTHKLPEIETKDKWTKKVHPGVSTFGETPELVGSDHLKDLITHALDHIPKAAVPNTPIFLLATAGMRLLPDQQRQNVLASICSYLKTETDFFLPDCDLHVQVIPGETEGLYGWLAANYLLGGFDSPSEHDHGGNHHTYGFLDLGGASAQIAFAPNTTETDKHANDLTLMRLRTVDGQMHEYKVFITTWLGFGVNEARKRYIMKLLDEYAVEDLPEIPDPCLPHGAKLTLDGKLASESDLAHQHLLGTGQFEECLRRTFPLLEKNKPCLDEPCLINGQHVPAIDFDVNHFVGISEYWHTTHEIFEMAHKDKSYDFGTYQKRVSEFCSQDWQSIEADIDDKVYGKKVDEETAYEVCFKASWLINILHDGIGVPRVGLEDQADTGHNGTKKVIEAGKQKGYLEPFQAVNEIKSTEISWTMGKMLLYASADVPASEENALPVGFGSNEPDVLVPADFQLPGGGRLQPGSMSVPDQSLTGKITDTILSSDSPHRIPGFIFFLLIMFIGFFYLRRRRAANGGAASFSQRKNSTSMLSKINRLFGRRDASKDYSRELEDGHTRLYDPSEFELGGMDSDEESEGKLGSGHTSPTSRRKQGMPPAAAAKFTPNVMDRRGLLVRTESRERFDVIGGRKSRNASLSPTRRDR</sequence>